<evidence type="ECO:0000313" key="6">
    <source>
        <dbReference type="EMBL" id="KAG5190365.1"/>
    </source>
</evidence>
<accession>A0A835ZB46</accession>
<comment type="caution">
    <text evidence="6">The sequence shown here is derived from an EMBL/GenBank/DDBJ whole genome shotgun (WGS) entry which is preliminary data.</text>
</comment>
<feature type="domain" description="RING-type" evidence="5">
    <location>
        <begin position="901"/>
        <end position="940"/>
    </location>
</feature>
<dbReference type="InterPro" id="IPR001841">
    <property type="entry name" value="Znf_RING"/>
</dbReference>
<dbReference type="AlphaFoldDB" id="A0A835ZB46"/>
<keyword evidence="2" id="KW-0863">Zinc-finger</keyword>
<sequence length="954" mass="98452">MGNEQGVLKEGELPPLGTKLSRLGDYQIGDGKQSARRGSRGDISSLVRGAWWHGSGAEALWGSVASSNLKWTGGVTVVFMGTCVMLFAGRDPSSPLRFAMDVAGEGCHLVLPCGGIHGTPCGAPQEAHLASPRKRDGGSGSAVNSSSSSSVAAGSVEQLELKMRQVELLDVSRGVRLLLRLSTAADAQEWSSHVLEVQRRAATFVQDDAPLPPANDTWTVVSKQQCSADRGSGDRRATATFETADGGRYTGQTHLLRAHGEGTLVLPNGDTLSGAWDYDELEGQGSWSTADAAARVRDAHDAAAPVLRYDGGFSASTRHGRGTITLRDGQERERQRLPMFLTSLITPPRAASKSCFTEWECQWHGGAVQAAASGAVHACRAGGWAYAGGCAPSADDAAMPVRSGHGRLRCRGGDTLDATFAAGAVVEASMGVLRYACGALYFGQLRAAAGGGGMQAPVVSNRGVKRAKPAPAAPLVFAATCAGLIAQPTGVPHGYGELYLQGVHAPSHDKRRPAPPLPRPCGTGSSGGGSGGAAAASGAGCCCENGAAAAALLALGAAAACALLAAAVAAAAATAAAATAAAAGGDGGGQRCTRSEGRVRFTGQLLRKHSSPPTVCPMPGAMLRRRCSLNWKLATLTSDLLWYKGEFRDGLPDGRGLVNFRDRPRRDAQAADATATGARAAAPFCTVGAPASAAGGGGFGGFDDHFTAKINHLPGGGARLLHGLGGAFFTPRGSHASAPASSPFTPGQLDQQACAMFHAAEQEQFFLVPAAVTGRRGGAAAGRLASNGSALAGPPGSAGTADEDEDDDHDPSDTPQGPLSPSAGAAPSAAADFKNIRSCEDAHARGLRLDFEIEMRRGALVRRSSLRLAALKMARAELRRLERAVQQERRSLQMLQAQRHCLVCSAREINALLNAHDARCCHRCLCIACAATARECPLCRTPVDPAKTIQIFST</sequence>
<keyword evidence="2" id="KW-0479">Metal-binding</keyword>
<evidence type="ECO:0000256" key="4">
    <source>
        <dbReference type="SAM" id="MobiDB-lite"/>
    </source>
</evidence>
<feature type="compositionally biased region" description="Low complexity" evidence="4">
    <location>
        <begin position="785"/>
        <end position="800"/>
    </location>
</feature>
<dbReference type="PANTHER" id="PTHR43215">
    <property type="entry name" value="RADIAL SPOKE HEAD 1 HOMOLOG"/>
    <property type="match status" value="1"/>
</dbReference>
<organism evidence="6 7">
    <name type="scientific">Tribonema minus</name>
    <dbReference type="NCBI Taxonomy" id="303371"/>
    <lineage>
        <taxon>Eukaryota</taxon>
        <taxon>Sar</taxon>
        <taxon>Stramenopiles</taxon>
        <taxon>Ochrophyta</taxon>
        <taxon>PX clade</taxon>
        <taxon>Xanthophyceae</taxon>
        <taxon>Tribonematales</taxon>
        <taxon>Tribonemataceae</taxon>
        <taxon>Tribonema</taxon>
    </lineage>
</organism>
<dbReference type="InterPro" id="IPR003409">
    <property type="entry name" value="MORN"/>
</dbReference>
<evidence type="ECO:0000313" key="7">
    <source>
        <dbReference type="Proteomes" id="UP000664859"/>
    </source>
</evidence>
<feature type="compositionally biased region" description="Acidic residues" evidence="4">
    <location>
        <begin position="801"/>
        <end position="810"/>
    </location>
</feature>
<proteinExistence type="predicted"/>
<feature type="region of interest" description="Disordered" evidence="4">
    <location>
        <begin position="124"/>
        <end position="149"/>
    </location>
</feature>
<keyword evidence="7" id="KW-1185">Reference proteome</keyword>
<feature type="region of interest" description="Disordered" evidence="4">
    <location>
        <begin position="1"/>
        <end position="22"/>
    </location>
</feature>
<feature type="region of interest" description="Disordered" evidence="4">
    <location>
        <begin position="785"/>
        <end position="827"/>
    </location>
</feature>
<dbReference type="OrthoDB" id="20534at2759"/>
<keyword evidence="2" id="KW-0862">Zinc</keyword>
<dbReference type="Proteomes" id="UP000664859">
    <property type="component" value="Unassembled WGS sequence"/>
</dbReference>
<name>A0A835ZB46_9STRA</name>
<evidence type="ECO:0000256" key="3">
    <source>
        <dbReference type="SAM" id="Coils"/>
    </source>
</evidence>
<dbReference type="PROSITE" id="PS50089">
    <property type="entry name" value="ZF_RING_2"/>
    <property type="match status" value="1"/>
</dbReference>
<evidence type="ECO:0000256" key="2">
    <source>
        <dbReference type="PROSITE-ProRule" id="PRU00175"/>
    </source>
</evidence>
<dbReference type="SUPFAM" id="SSF82185">
    <property type="entry name" value="Histone H3 K4-specific methyltransferase SET7/9 N-terminal domain"/>
    <property type="match status" value="1"/>
</dbReference>
<reference evidence="6" key="1">
    <citation type="submission" date="2021-02" db="EMBL/GenBank/DDBJ databases">
        <title>First Annotated Genome of the Yellow-green Alga Tribonema minus.</title>
        <authorList>
            <person name="Mahan K.M."/>
        </authorList>
    </citation>
    <scope>NUCLEOTIDE SEQUENCE</scope>
    <source>
        <strain evidence="6">UTEX B ZZ1240</strain>
    </source>
</reference>
<keyword evidence="1" id="KW-0677">Repeat</keyword>
<dbReference type="InterPro" id="IPR013083">
    <property type="entry name" value="Znf_RING/FYVE/PHD"/>
</dbReference>
<evidence type="ECO:0000256" key="1">
    <source>
        <dbReference type="ARBA" id="ARBA00022737"/>
    </source>
</evidence>
<feature type="coiled-coil region" evidence="3">
    <location>
        <begin position="868"/>
        <end position="898"/>
    </location>
</feature>
<gene>
    <name evidence="6" type="ORF">JKP88DRAFT_275234</name>
</gene>
<keyword evidence="3" id="KW-0175">Coiled coil</keyword>
<feature type="region of interest" description="Disordered" evidence="4">
    <location>
        <begin position="506"/>
        <end position="528"/>
    </location>
</feature>
<dbReference type="Gene3D" id="3.30.40.10">
    <property type="entry name" value="Zinc/RING finger domain, C3HC4 (zinc finger)"/>
    <property type="match status" value="1"/>
</dbReference>
<dbReference type="PANTHER" id="PTHR43215:SF14">
    <property type="entry name" value="RADIAL SPOKE HEAD 1 HOMOLOG"/>
    <property type="match status" value="1"/>
</dbReference>
<protein>
    <recommendedName>
        <fullName evidence="5">RING-type domain-containing protein</fullName>
    </recommendedName>
</protein>
<dbReference type="GO" id="GO:0008270">
    <property type="term" value="F:zinc ion binding"/>
    <property type="evidence" value="ECO:0007669"/>
    <property type="project" value="UniProtKB-KW"/>
</dbReference>
<dbReference type="Pfam" id="PF02493">
    <property type="entry name" value="MORN"/>
    <property type="match status" value="3"/>
</dbReference>
<evidence type="ECO:0000259" key="5">
    <source>
        <dbReference type="PROSITE" id="PS50089"/>
    </source>
</evidence>
<dbReference type="EMBL" id="JAFCMP010000035">
    <property type="protein sequence ID" value="KAG5190365.1"/>
    <property type="molecule type" value="Genomic_DNA"/>
</dbReference>
<feature type="compositionally biased region" description="Low complexity" evidence="4">
    <location>
        <begin position="813"/>
        <end position="827"/>
    </location>
</feature>